<dbReference type="Proteomes" id="UP000800200">
    <property type="component" value="Unassembled WGS sequence"/>
</dbReference>
<dbReference type="Gene3D" id="1.10.287.920">
    <property type="entry name" value="Pheromone alpha factor receptor"/>
    <property type="match status" value="1"/>
</dbReference>
<keyword evidence="2" id="KW-0812">Transmembrane</keyword>
<protein>
    <recommendedName>
        <fullName evidence="5">Mating-type alpha-pheromone receptor PreB</fullName>
    </recommendedName>
</protein>
<evidence type="ECO:0000256" key="1">
    <source>
        <dbReference type="SAM" id="MobiDB-lite"/>
    </source>
</evidence>
<dbReference type="AlphaFoldDB" id="A0A6A6E1B1"/>
<keyword evidence="4" id="KW-1185">Reference proteome</keyword>
<dbReference type="PRINTS" id="PR00250">
    <property type="entry name" value="GPCRSTE2"/>
</dbReference>
<dbReference type="EMBL" id="ML994632">
    <property type="protein sequence ID" value="KAF2185737.1"/>
    <property type="molecule type" value="Genomic_DNA"/>
</dbReference>
<feature type="transmembrane region" description="Helical" evidence="2">
    <location>
        <begin position="245"/>
        <end position="266"/>
    </location>
</feature>
<feature type="transmembrane region" description="Helical" evidence="2">
    <location>
        <begin position="160"/>
        <end position="183"/>
    </location>
</feature>
<dbReference type="GO" id="GO:0004932">
    <property type="term" value="F:mating-type factor pheromone receptor activity"/>
    <property type="evidence" value="ECO:0007669"/>
    <property type="project" value="InterPro"/>
</dbReference>
<feature type="compositionally biased region" description="Polar residues" evidence="1">
    <location>
        <begin position="341"/>
        <end position="353"/>
    </location>
</feature>
<name>A0A6A6E1B1_9PEZI</name>
<gene>
    <name evidence="3" type="ORF">K469DRAFT_777564</name>
</gene>
<feature type="transmembrane region" description="Helical" evidence="2">
    <location>
        <begin position="203"/>
        <end position="225"/>
    </location>
</feature>
<dbReference type="Pfam" id="PF02116">
    <property type="entry name" value="STE2"/>
    <property type="match status" value="1"/>
</dbReference>
<evidence type="ECO:0000313" key="4">
    <source>
        <dbReference type="Proteomes" id="UP000800200"/>
    </source>
</evidence>
<sequence>MSNAISAKVPPDFDPFTQVMPLLDQNGEPLSPPLTMADFDFIRQYGSRLAIVYGSQVGASLILFLVLLLLTKREKYRSLIFVMNATCLLLNTIRSALQCCFLTGPFWHPYAFWSNDWSRVTASEKATSITAGTMTLLLVICIMISLNLQVHVVCITTSRVQRFCVMLATSIVAIVAIGFRFAVTVVNNIQIMNLEQMESLKLVTAQHITQAAAIWFFCSIFSIKLGYALVQRRKLGITQFGPMQIIFIMGCQSMIIPAIFTCLQFYEKVPELGSVALTLIAINLPLSAIWAGISIHDAEVGSSGPNSHRRLLQGQLGGLSPNCSRSTNPLDSAGMEKEPESPTTPYTEKSGMSSRRGIRVEDRFSVETDDGLV</sequence>
<proteinExistence type="predicted"/>
<dbReference type="GO" id="GO:0000750">
    <property type="term" value="P:pheromone-dependent signal transduction involved in conjugation with cellular fusion"/>
    <property type="evidence" value="ECO:0007669"/>
    <property type="project" value="TreeGrafter"/>
</dbReference>
<feature type="transmembrane region" description="Helical" evidence="2">
    <location>
        <begin position="272"/>
        <end position="293"/>
    </location>
</feature>
<dbReference type="CDD" id="cd14939">
    <property type="entry name" value="7tmD_STE2"/>
    <property type="match status" value="1"/>
</dbReference>
<organism evidence="3 4">
    <name type="scientific">Zopfia rhizophila CBS 207.26</name>
    <dbReference type="NCBI Taxonomy" id="1314779"/>
    <lineage>
        <taxon>Eukaryota</taxon>
        <taxon>Fungi</taxon>
        <taxon>Dikarya</taxon>
        <taxon>Ascomycota</taxon>
        <taxon>Pezizomycotina</taxon>
        <taxon>Dothideomycetes</taxon>
        <taxon>Dothideomycetes incertae sedis</taxon>
        <taxon>Zopfiaceae</taxon>
        <taxon>Zopfia</taxon>
    </lineage>
</organism>
<keyword evidence="2" id="KW-0472">Membrane</keyword>
<evidence type="ECO:0008006" key="5">
    <source>
        <dbReference type="Google" id="ProtNLM"/>
    </source>
</evidence>
<dbReference type="PANTHER" id="PTHR28009">
    <property type="entry name" value="PHEROMONE ALPHA FACTOR RECEPTOR"/>
    <property type="match status" value="1"/>
</dbReference>
<feature type="transmembrane region" description="Helical" evidence="2">
    <location>
        <begin position="127"/>
        <end position="148"/>
    </location>
</feature>
<dbReference type="PANTHER" id="PTHR28009:SF1">
    <property type="entry name" value="PHEROMONE ALPHA FACTOR RECEPTOR"/>
    <property type="match status" value="1"/>
</dbReference>
<dbReference type="OrthoDB" id="5402633at2759"/>
<feature type="transmembrane region" description="Helical" evidence="2">
    <location>
        <begin position="82"/>
        <end position="107"/>
    </location>
</feature>
<evidence type="ECO:0000313" key="3">
    <source>
        <dbReference type="EMBL" id="KAF2185737.1"/>
    </source>
</evidence>
<keyword evidence="2" id="KW-1133">Transmembrane helix</keyword>
<feature type="region of interest" description="Disordered" evidence="1">
    <location>
        <begin position="315"/>
        <end position="373"/>
    </location>
</feature>
<accession>A0A6A6E1B1</accession>
<evidence type="ECO:0000256" key="2">
    <source>
        <dbReference type="SAM" id="Phobius"/>
    </source>
</evidence>
<feature type="compositionally biased region" description="Polar residues" evidence="1">
    <location>
        <begin position="321"/>
        <end position="330"/>
    </location>
</feature>
<dbReference type="InterPro" id="IPR027458">
    <property type="entry name" value="STE2_TM1-TM2_sf"/>
</dbReference>
<reference evidence="3" key="1">
    <citation type="journal article" date="2020" name="Stud. Mycol.">
        <title>101 Dothideomycetes genomes: a test case for predicting lifestyles and emergence of pathogens.</title>
        <authorList>
            <person name="Haridas S."/>
            <person name="Albert R."/>
            <person name="Binder M."/>
            <person name="Bloem J."/>
            <person name="Labutti K."/>
            <person name="Salamov A."/>
            <person name="Andreopoulos B."/>
            <person name="Baker S."/>
            <person name="Barry K."/>
            <person name="Bills G."/>
            <person name="Bluhm B."/>
            <person name="Cannon C."/>
            <person name="Castanera R."/>
            <person name="Culley D."/>
            <person name="Daum C."/>
            <person name="Ezra D."/>
            <person name="Gonzalez J."/>
            <person name="Henrissat B."/>
            <person name="Kuo A."/>
            <person name="Liang C."/>
            <person name="Lipzen A."/>
            <person name="Lutzoni F."/>
            <person name="Magnuson J."/>
            <person name="Mondo S."/>
            <person name="Nolan M."/>
            <person name="Ohm R."/>
            <person name="Pangilinan J."/>
            <person name="Park H.-J."/>
            <person name="Ramirez L."/>
            <person name="Alfaro M."/>
            <person name="Sun H."/>
            <person name="Tritt A."/>
            <person name="Yoshinaga Y."/>
            <person name="Zwiers L.-H."/>
            <person name="Turgeon B."/>
            <person name="Goodwin S."/>
            <person name="Spatafora J."/>
            <person name="Crous P."/>
            <person name="Grigoriev I."/>
        </authorList>
    </citation>
    <scope>NUCLEOTIDE SEQUENCE</scope>
    <source>
        <strain evidence="3">CBS 207.26</strain>
    </source>
</reference>
<dbReference type="GO" id="GO:0038038">
    <property type="term" value="C:G protein-coupled receptor homodimeric complex"/>
    <property type="evidence" value="ECO:0007669"/>
    <property type="project" value="TreeGrafter"/>
</dbReference>
<feature type="transmembrane region" description="Helical" evidence="2">
    <location>
        <begin position="50"/>
        <end position="70"/>
    </location>
</feature>
<dbReference type="InterPro" id="IPR000366">
    <property type="entry name" value="GPCR_STE2"/>
</dbReference>